<reference evidence="1" key="1">
    <citation type="submission" date="2014-05" db="EMBL/GenBank/DDBJ databases">
        <authorList>
            <person name="Chronopoulou M."/>
        </authorList>
    </citation>
    <scope>NUCLEOTIDE SEQUENCE</scope>
    <source>
        <tissue evidence="1">Whole organism</tissue>
    </source>
</reference>
<name>A0A0K2V9K1_LEPSM</name>
<proteinExistence type="predicted"/>
<organism evidence="1">
    <name type="scientific">Lepeophtheirus salmonis</name>
    <name type="common">Salmon louse</name>
    <name type="synonym">Caligus salmonis</name>
    <dbReference type="NCBI Taxonomy" id="72036"/>
    <lineage>
        <taxon>Eukaryota</taxon>
        <taxon>Metazoa</taxon>
        <taxon>Ecdysozoa</taxon>
        <taxon>Arthropoda</taxon>
        <taxon>Crustacea</taxon>
        <taxon>Multicrustacea</taxon>
        <taxon>Hexanauplia</taxon>
        <taxon>Copepoda</taxon>
        <taxon>Siphonostomatoida</taxon>
        <taxon>Caligidae</taxon>
        <taxon>Lepeophtheirus</taxon>
    </lineage>
</organism>
<protein>
    <submittedName>
        <fullName evidence="1">Uncharacterized protein</fullName>
    </submittedName>
</protein>
<accession>A0A0K2V9K1</accession>
<dbReference type="EMBL" id="HACA01029245">
    <property type="protein sequence ID" value="CDW46606.1"/>
    <property type="molecule type" value="Transcribed_RNA"/>
</dbReference>
<feature type="non-terminal residue" evidence="1">
    <location>
        <position position="1"/>
    </location>
</feature>
<sequence length="54" mass="6138">IPLLSSQPKEGGEIIEELERHFIRSHLDGSLLRRNRIYGSASFLFLGISNSHVF</sequence>
<dbReference type="AlphaFoldDB" id="A0A0K2V9K1"/>
<evidence type="ECO:0000313" key="1">
    <source>
        <dbReference type="EMBL" id="CDW46606.1"/>
    </source>
</evidence>